<evidence type="ECO:0000313" key="10">
    <source>
        <dbReference type="Proteomes" id="UP000279446"/>
    </source>
</evidence>
<feature type="transmembrane region" description="Helical" evidence="8">
    <location>
        <begin position="86"/>
        <end position="104"/>
    </location>
</feature>
<dbReference type="Proteomes" id="UP000279446">
    <property type="component" value="Unassembled WGS sequence"/>
</dbReference>
<dbReference type="EMBL" id="RZNY01000038">
    <property type="protein sequence ID" value="RUT40323.1"/>
    <property type="molecule type" value="Genomic_DNA"/>
</dbReference>
<evidence type="ECO:0000256" key="7">
    <source>
        <dbReference type="RuleBase" id="RU003942"/>
    </source>
</evidence>
<dbReference type="PANTHER" id="PTHR30561">
    <property type="entry name" value="SMR FAMILY PROTON-DEPENDENT DRUG EFFLUX TRANSPORTER SUGE"/>
    <property type="match status" value="1"/>
</dbReference>
<keyword evidence="10" id="KW-1185">Reference proteome</keyword>
<keyword evidence="3" id="KW-1003">Cell membrane</keyword>
<organism evidence="9 10">
    <name type="scientific">Paenibacillus anaericanus</name>
    <dbReference type="NCBI Taxonomy" id="170367"/>
    <lineage>
        <taxon>Bacteria</taxon>
        <taxon>Bacillati</taxon>
        <taxon>Bacillota</taxon>
        <taxon>Bacilli</taxon>
        <taxon>Bacillales</taxon>
        <taxon>Paenibacillaceae</taxon>
        <taxon>Paenibacillus</taxon>
    </lineage>
</organism>
<evidence type="ECO:0000256" key="5">
    <source>
        <dbReference type="ARBA" id="ARBA00022989"/>
    </source>
</evidence>
<evidence type="ECO:0000256" key="1">
    <source>
        <dbReference type="ARBA" id="ARBA00004651"/>
    </source>
</evidence>
<dbReference type="Gene3D" id="1.10.3730.20">
    <property type="match status" value="1"/>
</dbReference>
<name>A0A3S1BFD4_9BACL</name>
<evidence type="ECO:0000256" key="3">
    <source>
        <dbReference type="ARBA" id="ARBA00022475"/>
    </source>
</evidence>
<evidence type="ECO:0000256" key="8">
    <source>
        <dbReference type="SAM" id="Phobius"/>
    </source>
</evidence>
<comment type="similarity">
    <text evidence="7">Belongs to the drug/metabolite transporter (DMT) superfamily. Small multidrug resistance (SMR) (TC 2.A.7.1) family.</text>
</comment>
<dbReference type="GO" id="GO:0022857">
    <property type="term" value="F:transmembrane transporter activity"/>
    <property type="evidence" value="ECO:0007669"/>
    <property type="project" value="InterPro"/>
</dbReference>
<dbReference type="OrthoDB" id="21828at2"/>
<evidence type="ECO:0000256" key="4">
    <source>
        <dbReference type="ARBA" id="ARBA00022692"/>
    </source>
</evidence>
<accession>A0A3S1BFD4</accession>
<evidence type="ECO:0000256" key="6">
    <source>
        <dbReference type="ARBA" id="ARBA00023136"/>
    </source>
</evidence>
<dbReference type="FunFam" id="1.10.3730.20:FF:000001">
    <property type="entry name" value="Quaternary ammonium compound resistance transporter SugE"/>
    <property type="match status" value="1"/>
</dbReference>
<keyword evidence="4 7" id="KW-0812">Transmembrane</keyword>
<sequence>MKKGYILLALAIIFETFGATMLKLSEGFTNLFPTLGLIVGMGGAFYFLALCLRMLPLSFAYAVWAGTGTAITALIGVILWDEPYSFLTGIGLILIIGGVVLLNISKEPDNSATPAEI</sequence>
<gene>
    <name evidence="9" type="ORF">EJP82_25210</name>
</gene>
<dbReference type="InterPro" id="IPR000390">
    <property type="entry name" value="Small_drug/metabolite_transptr"/>
</dbReference>
<protein>
    <submittedName>
        <fullName evidence="9">Multidrug efflux SMR transporter</fullName>
    </submittedName>
</protein>
<evidence type="ECO:0000256" key="2">
    <source>
        <dbReference type="ARBA" id="ARBA00022448"/>
    </source>
</evidence>
<dbReference type="GO" id="GO:0005886">
    <property type="term" value="C:plasma membrane"/>
    <property type="evidence" value="ECO:0007669"/>
    <property type="project" value="UniProtKB-SubCell"/>
</dbReference>
<dbReference type="SUPFAM" id="SSF103481">
    <property type="entry name" value="Multidrug resistance efflux transporter EmrE"/>
    <property type="match status" value="1"/>
</dbReference>
<evidence type="ECO:0000313" key="9">
    <source>
        <dbReference type="EMBL" id="RUT40323.1"/>
    </source>
</evidence>
<dbReference type="InterPro" id="IPR037185">
    <property type="entry name" value="EmrE-like"/>
</dbReference>
<dbReference type="RefSeq" id="WP_127194822.1">
    <property type="nucleotide sequence ID" value="NZ_RZNY01000038.1"/>
</dbReference>
<keyword evidence="5 8" id="KW-1133">Transmembrane helix</keyword>
<dbReference type="Pfam" id="PF00893">
    <property type="entry name" value="Multi_Drug_Res"/>
    <property type="match status" value="1"/>
</dbReference>
<dbReference type="AlphaFoldDB" id="A0A3S1BFD4"/>
<comment type="caution">
    <text evidence="9">The sequence shown here is derived from an EMBL/GenBank/DDBJ whole genome shotgun (WGS) entry which is preliminary data.</text>
</comment>
<proteinExistence type="inferred from homology"/>
<reference evidence="9 10" key="1">
    <citation type="submission" date="2018-12" db="EMBL/GenBank/DDBJ databases">
        <authorList>
            <person name="Sun L."/>
            <person name="Chen Z."/>
        </authorList>
    </citation>
    <scope>NUCLEOTIDE SEQUENCE [LARGE SCALE GENOMIC DNA]</scope>
    <source>
        <strain evidence="9 10">DSM 15890</strain>
    </source>
</reference>
<dbReference type="PANTHER" id="PTHR30561:SF1">
    <property type="entry name" value="MULTIDRUG TRANSPORTER EMRE"/>
    <property type="match status" value="1"/>
</dbReference>
<keyword evidence="6 8" id="KW-0472">Membrane</keyword>
<comment type="subcellular location">
    <subcellularLocation>
        <location evidence="1 7">Cell membrane</location>
        <topology evidence="1 7">Multi-pass membrane protein</topology>
    </subcellularLocation>
</comment>
<feature type="transmembrane region" description="Helical" evidence="8">
    <location>
        <begin position="59"/>
        <end position="80"/>
    </location>
</feature>
<keyword evidence="2" id="KW-0813">Transport</keyword>
<feature type="transmembrane region" description="Helical" evidence="8">
    <location>
        <begin position="34"/>
        <end position="52"/>
    </location>
</feature>
<dbReference type="InterPro" id="IPR045324">
    <property type="entry name" value="Small_multidrug_res"/>
</dbReference>